<dbReference type="InterPro" id="IPR001789">
    <property type="entry name" value="Sig_transdc_resp-reg_receiver"/>
</dbReference>
<comment type="catalytic activity">
    <reaction evidence="1">
        <text>ATP + protein L-histidine = ADP + protein N-phospho-L-histidine.</text>
        <dbReference type="EC" id="2.7.13.3"/>
    </reaction>
</comment>
<dbReference type="PROSITE" id="PS50110">
    <property type="entry name" value="RESPONSE_REGULATORY"/>
    <property type="match status" value="1"/>
</dbReference>
<evidence type="ECO:0000256" key="1">
    <source>
        <dbReference type="ARBA" id="ARBA00000085"/>
    </source>
</evidence>
<dbReference type="InterPro" id="IPR004358">
    <property type="entry name" value="Sig_transdc_His_kin-like_C"/>
</dbReference>
<keyword evidence="10" id="KW-1133">Transmembrane helix</keyword>
<dbReference type="CDD" id="cd17574">
    <property type="entry name" value="REC_OmpR"/>
    <property type="match status" value="1"/>
</dbReference>
<dbReference type="EMBL" id="CAKMMF010000003">
    <property type="protein sequence ID" value="CAH1195261.1"/>
    <property type="molecule type" value="Genomic_DNA"/>
</dbReference>
<accession>A0ABM9BWM2</accession>
<keyword evidence="10" id="KW-0812">Transmembrane</keyword>
<keyword evidence="7" id="KW-0067">ATP-binding</keyword>
<name>A0ABM9BWM2_9BACL</name>
<dbReference type="Gene3D" id="1.10.287.130">
    <property type="match status" value="1"/>
</dbReference>
<evidence type="ECO:0000256" key="6">
    <source>
        <dbReference type="ARBA" id="ARBA00022777"/>
    </source>
</evidence>
<evidence type="ECO:0000313" key="14">
    <source>
        <dbReference type="Proteomes" id="UP000838686"/>
    </source>
</evidence>
<dbReference type="Gene3D" id="2.60.120.260">
    <property type="entry name" value="Galactose-binding domain-like"/>
    <property type="match status" value="1"/>
</dbReference>
<keyword evidence="3 9" id="KW-0597">Phosphoprotein</keyword>
<evidence type="ECO:0000256" key="2">
    <source>
        <dbReference type="ARBA" id="ARBA00012438"/>
    </source>
</evidence>
<evidence type="ECO:0000259" key="11">
    <source>
        <dbReference type="PROSITE" id="PS50109"/>
    </source>
</evidence>
<dbReference type="PRINTS" id="PR00344">
    <property type="entry name" value="BCTRLSENSOR"/>
</dbReference>
<evidence type="ECO:0000313" key="13">
    <source>
        <dbReference type="EMBL" id="CAH1195261.1"/>
    </source>
</evidence>
<dbReference type="EC" id="2.7.13.3" evidence="2"/>
<feature type="transmembrane region" description="Helical" evidence="10">
    <location>
        <begin position="367"/>
        <end position="388"/>
    </location>
</feature>
<evidence type="ECO:0000256" key="3">
    <source>
        <dbReference type="ARBA" id="ARBA00022553"/>
    </source>
</evidence>
<feature type="transmembrane region" description="Helical" evidence="10">
    <location>
        <begin position="244"/>
        <end position="270"/>
    </location>
</feature>
<dbReference type="Pfam" id="PF00512">
    <property type="entry name" value="HisKA"/>
    <property type="match status" value="1"/>
</dbReference>
<dbReference type="Gene3D" id="3.30.565.10">
    <property type="entry name" value="Histidine kinase-like ATPase, C-terminal domain"/>
    <property type="match status" value="2"/>
</dbReference>
<dbReference type="Gene3D" id="3.40.50.2300">
    <property type="match status" value="1"/>
</dbReference>
<keyword evidence="8" id="KW-0902">Two-component regulatory system</keyword>
<feature type="transmembrane region" description="Helical" evidence="10">
    <location>
        <begin position="12"/>
        <end position="30"/>
    </location>
</feature>
<dbReference type="InterPro" id="IPR036097">
    <property type="entry name" value="HisK_dim/P_sf"/>
</dbReference>
<dbReference type="Pfam" id="PF02518">
    <property type="entry name" value="HATPase_c"/>
    <property type="match status" value="2"/>
</dbReference>
<comment type="caution">
    <text evidence="13">The sequence shown here is derived from an EMBL/GenBank/DDBJ whole genome shotgun (WGS) entry which is preliminary data.</text>
</comment>
<dbReference type="InterPro" id="IPR003661">
    <property type="entry name" value="HisK_dim/P_dom"/>
</dbReference>
<dbReference type="PANTHER" id="PTHR43547:SF2">
    <property type="entry name" value="HYBRID SIGNAL TRANSDUCTION HISTIDINE KINASE C"/>
    <property type="match status" value="1"/>
</dbReference>
<dbReference type="SUPFAM" id="SSF47384">
    <property type="entry name" value="Homodimeric domain of signal transducing histidine kinase"/>
    <property type="match status" value="1"/>
</dbReference>
<evidence type="ECO:0000256" key="9">
    <source>
        <dbReference type="PROSITE-ProRule" id="PRU00169"/>
    </source>
</evidence>
<feature type="transmembrane region" description="Helical" evidence="10">
    <location>
        <begin position="337"/>
        <end position="355"/>
    </location>
</feature>
<dbReference type="SUPFAM" id="SSF55874">
    <property type="entry name" value="ATPase domain of HSP90 chaperone/DNA topoisomerase II/histidine kinase"/>
    <property type="match status" value="2"/>
</dbReference>
<dbReference type="InterPro" id="IPR008979">
    <property type="entry name" value="Galactose-bd-like_sf"/>
</dbReference>
<protein>
    <recommendedName>
        <fullName evidence="2">histidine kinase</fullName>
        <ecNumber evidence="2">2.7.13.3</ecNumber>
    </recommendedName>
</protein>
<evidence type="ECO:0000256" key="7">
    <source>
        <dbReference type="ARBA" id="ARBA00022840"/>
    </source>
</evidence>
<dbReference type="Pfam" id="PF06580">
    <property type="entry name" value="His_kinase"/>
    <property type="match status" value="1"/>
</dbReference>
<feature type="modified residue" description="4-aspartylphosphate" evidence="9">
    <location>
        <position position="761"/>
    </location>
</feature>
<feature type="transmembrane region" description="Helical" evidence="10">
    <location>
        <begin position="307"/>
        <end position="325"/>
    </location>
</feature>
<dbReference type="SMART" id="SM00387">
    <property type="entry name" value="HATPase_c"/>
    <property type="match status" value="2"/>
</dbReference>
<dbReference type="PANTHER" id="PTHR43547">
    <property type="entry name" value="TWO-COMPONENT HISTIDINE KINASE"/>
    <property type="match status" value="1"/>
</dbReference>
<feature type="domain" description="Response regulatory" evidence="12">
    <location>
        <begin position="712"/>
        <end position="828"/>
    </location>
</feature>
<keyword evidence="5" id="KW-0547">Nucleotide-binding</keyword>
<keyword evidence="10" id="KW-0472">Membrane</keyword>
<feature type="domain" description="Histidine kinase" evidence="11">
    <location>
        <begin position="442"/>
        <end position="656"/>
    </location>
</feature>
<dbReference type="Proteomes" id="UP000838686">
    <property type="component" value="Unassembled WGS sequence"/>
</dbReference>
<feature type="transmembrane region" description="Helical" evidence="10">
    <location>
        <begin position="210"/>
        <end position="237"/>
    </location>
</feature>
<keyword evidence="14" id="KW-1185">Reference proteome</keyword>
<keyword evidence="4 13" id="KW-0808">Transferase</keyword>
<evidence type="ECO:0000256" key="4">
    <source>
        <dbReference type="ARBA" id="ARBA00022679"/>
    </source>
</evidence>
<evidence type="ECO:0000256" key="8">
    <source>
        <dbReference type="ARBA" id="ARBA00023012"/>
    </source>
</evidence>
<dbReference type="Pfam" id="PF00072">
    <property type="entry name" value="Response_reg"/>
    <property type="match status" value="1"/>
</dbReference>
<evidence type="ECO:0000259" key="12">
    <source>
        <dbReference type="PROSITE" id="PS50110"/>
    </source>
</evidence>
<dbReference type="InterPro" id="IPR005467">
    <property type="entry name" value="His_kinase_dom"/>
</dbReference>
<feature type="transmembrane region" description="Helical" evidence="10">
    <location>
        <begin position="282"/>
        <end position="300"/>
    </location>
</feature>
<dbReference type="InterPro" id="IPR003594">
    <property type="entry name" value="HATPase_dom"/>
</dbReference>
<sequence>MKTSKNAIKLNHVLYLIVFILLLVAVRWTWHDWLTSPNPPTVKQGVLDLRGVNIAQSISFPMDGEWMFYPGQWIGASNIGAASRGQPLQVPGYWDAVDDPAMKESYGYGTYHVRILLDRPMSEPLGIWFQAIYTASQVEINGKVLAGFGVLAEEREGHVSETRSFQVSYEQEDQLELNLFVRVSNHESPMKGGIIRSVQFGMEEEVNKKYLYSIALQMIVTVILLLHALYALIIYFMNVRKTEFIMFCLMMVAAAMTIAVYHNGLLFLWIDSDFAWMVKLKAYAYMWFSFFLLLMGRVLIGAKRKGIILYSYFLLLIAYSLFLAVGPSKIVLYSLEIELYMLLYYVPLFWTAYYFMKMVYNRTEGALFLLFSVVCVINNILWGTVYYAGTAQFMFYPVDLLAAITSFSAYWFKRYFQHSNENELLNRQLAEANRVKDRFLANTSHELRTPLHGIMNIAQSVLGRKKHELDEQSQRDMELLIMVSRRMSLMLNDLLDVVRLQDKRISVRMTAVQVQSLAAGVLDMLRFLTDGTKVELRLRMKDDLPFVYADEERLVQILINLVHNGIKYTEEGTVELAAELRNGQVWIQVKDTGSGMDEAMQKRAFMPYEQGTFGGGGIGLGLSICKELVELHGSELIVQSQPGKGSVFSFKLSVLEERQQSAVPARTENDADSLAYIRAQIIAETTAMAAAGYHMQEVERVPIPSTGADRIRVLAVDDDPVNLKVLLSILSTEAYYVETAYSAREALDKLQQEQWDLVIADVMMPGMSGYELTRLIRQRFTLYELPIILLTARGEPEDIYAGFLAGANDYVTKPVDGLELKYRAWSLSSLKHAVNDRLSMEAAYLQAQIHPHFLFNALNSILALSEIDTEKMKELAEAFTSYLRISFDFLTAGKLVPLSRELQLVEDYLYIEQQRFEERLLVEWEVNADMNMLIPPLTIQPLVENAVRHGILKLMNGGTLHIRIDRQADAVHFNISDTGNGMNDEQIRTLLSPAGKEKRGIGLLNTHSRLTRLYGQGLHIESKIGVGTTVSFTIPVSAN</sequence>
<evidence type="ECO:0000256" key="5">
    <source>
        <dbReference type="ARBA" id="ARBA00022741"/>
    </source>
</evidence>
<dbReference type="GO" id="GO:0004673">
    <property type="term" value="F:protein histidine kinase activity"/>
    <property type="evidence" value="ECO:0007669"/>
    <property type="project" value="UniProtKB-EC"/>
</dbReference>
<organism evidence="13 14">
    <name type="scientific">Paenibacillus plantiphilus</name>
    <dbReference type="NCBI Taxonomy" id="2905650"/>
    <lineage>
        <taxon>Bacteria</taxon>
        <taxon>Bacillati</taxon>
        <taxon>Bacillota</taxon>
        <taxon>Bacilli</taxon>
        <taxon>Bacillales</taxon>
        <taxon>Paenibacillaceae</taxon>
        <taxon>Paenibacillus</taxon>
    </lineage>
</organism>
<dbReference type="RefSeq" id="WP_236338927.1">
    <property type="nucleotide sequence ID" value="NZ_CAKMMF010000003.1"/>
</dbReference>
<reference evidence="13" key="1">
    <citation type="submission" date="2022-01" db="EMBL/GenBank/DDBJ databases">
        <authorList>
            <person name="Criscuolo A."/>
        </authorList>
    </citation>
    <scope>NUCLEOTIDE SEQUENCE</scope>
    <source>
        <strain evidence="13">CIP111893</strain>
    </source>
</reference>
<dbReference type="SMART" id="SM00448">
    <property type="entry name" value="REC"/>
    <property type="match status" value="1"/>
</dbReference>
<proteinExistence type="predicted"/>
<gene>
    <name evidence="13" type="primary">rcsC_8</name>
    <name evidence="13" type="ORF">PAECIP111893_00653</name>
</gene>
<dbReference type="SUPFAM" id="SSF52172">
    <property type="entry name" value="CheY-like"/>
    <property type="match status" value="1"/>
</dbReference>
<dbReference type="SMART" id="SM00388">
    <property type="entry name" value="HisKA"/>
    <property type="match status" value="1"/>
</dbReference>
<dbReference type="CDD" id="cd00082">
    <property type="entry name" value="HisKA"/>
    <property type="match status" value="1"/>
</dbReference>
<dbReference type="InterPro" id="IPR010559">
    <property type="entry name" value="Sig_transdc_His_kin_internal"/>
</dbReference>
<keyword evidence="6 13" id="KW-0418">Kinase</keyword>
<feature type="domain" description="Histidine kinase" evidence="11">
    <location>
        <begin position="939"/>
        <end position="1038"/>
    </location>
</feature>
<dbReference type="PROSITE" id="PS50109">
    <property type="entry name" value="HIS_KIN"/>
    <property type="match status" value="2"/>
</dbReference>
<dbReference type="InterPro" id="IPR036890">
    <property type="entry name" value="HATPase_C_sf"/>
</dbReference>
<dbReference type="InterPro" id="IPR011006">
    <property type="entry name" value="CheY-like_superfamily"/>
</dbReference>
<evidence type="ECO:0000256" key="10">
    <source>
        <dbReference type="SAM" id="Phobius"/>
    </source>
</evidence>
<dbReference type="SUPFAM" id="SSF49785">
    <property type="entry name" value="Galactose-binding domain-like"/>
    <property type="match status" value="1"/>
</dbReference>